<evidence type="ECO:0000313" key="1">
    <source>
        <dbReference type="EMBL" id="MEL0657494.1"/>
    </source>
</evidence>
<gene>
    <name evidence="1" type="ORF">V6257_21230</name>
</gene>
<sequence>MFDLRLLDLKNKVSAQEWQLSIDLAACYRLVEHFRRGDLIYTHLSARLPGTHHYLVNALGLTYDEV</sequence>
<keyword evidence="2" id="KW-1185">Reference proteome</keyword>
<evidence type="ECO:0000313" key="2">
    <source>
        <dbReference type="Proteomes" id="UP001371391"/>
    </source>
</evidence>
<dbReference type="EMBL" id="JBAKAW010000350">
    <property type="protein sequence ID" value="MEL0657494.1"/>
    <property type="molecule type" value="Genomic_DNA"/>
</dbReference>
<proteinExistence type="predicted"/>
<dbReference type="InterPro" id="IPR036409">
    <property type="entry name" value="Aldolase_II/adducin_N_sf"/>
</dbReference>
<feature type="non-terminal residue" evidence="1">
    <location>
        <position position="66"/>
    </location>
</feature>
<dbReference type="Gene3D" id="3.40.225.10">
    <property type="entry name" value="Class II aldolase/adducin N-terminal domain"/>
    <property type="match status" value="1"/>
</dbReference>
<protein>
    <submittedName>
        <fullName evidence="1">Class II aldolase</fullName>
    </submittedName>
</protein>
<dbReference type="InterPro" id="IPR051017">
    <property type="entry name" value="Aldolase-II_Adducin_sf"/>
</dbReference>
<reference evidence="1 2" key="1">
    <citation type="submission" date="2024-02" db="EMBL/GenBank/DDBJ databases">
        <title>Bacteria isolated from the canopy kelp, Nereocystis luetkeana.</title>
        <authorList>
            <person name="Pfister C.A."/>
            <person name="Younker I.T."/>
            <person name="Light S.H."/>
        </authorList>
    </citation>
    <scope>NUCLEOTIDE SEQUENCE [LARGE SCALE GENOMIC DNA]</scope>
    <source>
        <strain evidence="1 2">TI.1.03</strain>
    </source>
</reference>
<dbReference type="Proteomes" id="UP001371391">
    <property type="component" value="Unassembled WGS sequence"/>
</dbReference>
<dbReference type="SUPFAM" id="SSF53639">
    <property type="entry name" value="AraD/HMP-PK domain-like"/>
    <property type="match status" value="1"/>
</dbReference>
<comment type="caution">
    <text evidence="1">The sequence shown here is derived from an EMBL/GenBank/DDBJ whole genome shotgun (WGS) entry which is preliminary data.</text>
</comment>
<accession>A0ABU9H6I6</accession>
<organism evidence="1 2">
    <name type="scientific">Pseudoalteromonas issachenkonii</name>
    <dbReference type="NCBI Taxonomy" id="152297"/>
    <lineage>
        <taxon>Bacteria</taxon>
        <taxon>Pseudomonadati</taxon>
        <taxon>Pseudomonadota</taxon>
        <taxon>Gammaproteobacteria</taxon>
        <taxon>Alteromonadales</taxon>
        <taxon>Pseudoalteromonadaceae</taxon>
        <taxon>Pseudoalteromonas</taxon>
    </lineage>
</organism>
<name>A0ABU9H6I6_9GAMM</name>
<dbReference type="PANTHER" id="PTHR10672">
    <property type="entry name" value="ADDUCIN"/>
    <property type="match status" value="1"/>
</dbReference>
<dbReference type="PANTHER" id="PTHR10672:SF3">
    <property type="entry name" value="PROTEIN HU-LI TAI SHAO"/>
    <property type="match status" value="1"/>
</dbReference>